<comment type="caution">
    <text evidence="3">The sequence shown here is derived from an EMBL/GenBank/DDBJ whole genome shotgun (WGS) entry which is preliminary data.</text>
</comment>
<sequence>MSFPRRVCVAASLSVALLVPISTAHAGDEGSGGNNGNPGTSANGTAGPAGQGPGNPGTSEIGKGPRVWDWDIQGSR</sequence>
<feature type="signal peptide" evidence="2">
    <location>
        <begin position="1"/>
        <end position="26"/>
    </location>
</feature>
<name>A0ABN2LYU0_9MICO</name>
<evidence type="ECO:0000313" key="4">
    <source>
        <dbReference type="Proteomes" id="UP001499938"/>
    </source>
</evidence>
<accession>A0ABN2LYU0</accession>
<feature type="region of interest" description="Disordered" evidence="1">
    <location>
        <begin position="24"/>
        <end position="76"/>
    </location>
</feature>
<gene>
    <name evidence="3" type="ORF">GCM10009811_28120</name>
</gene>
<protein>
    <submittedName>
        <fullName evidence="3">Uncharacterized protein</fullName>
    </submittedName>
</protein>
<dbReference type="Proteomes" id="UP001499938">
    <property type="component" value="Unassembled WGS sequence"/>
</dbReference>
<evidence type="ECO:0000256" key="2">
    <source>
        <dbReference type="SAM" id="SignalP"/>
    </source>
</evidence>
<keyword evidence="4" id="KW-1185">Reference proteome</keyword>
<evidence type="ECO:0000256" key="1">
    <source>
        <dbReference type="SAM" id="MobiDB-lite"/>
    </source>
</evidence>
<dbReference type="EMBL" id="BAAAPO010000042">
    <property type="protein sequence ID" value="GAA1802766.1"/>
    <property type="molecule type" value="Genomic_DNA"/>
</dbReference>
<evidence type="ECO:0000313" key="3">
    <source>
        <dbReference type="EMBL" id="GAA1802766.1"/>
    </source>
</evidence>
<feature type="compositionally biased region" description="Low complexity" evidence="1">
    <location>
        <begin position="37"/>
        <end position="46"/>
    </location>
</feature>
<feature type="chain" id="PRO_5045673177" evidence="2">
    <location>
        <begin position="27"/>
        <end position="76"/>
    </location>
</feature>
<organism evidence="3 4">
    <name type="scientific">Nostocoides veronense</name>
    <dbReference type="NCBI Taxonomy" id="330836"/>
    <lineage>
        <taxon>Bacteria</taxon>
        <taxon>Bacillati</taxon>
        <taxon>Actinomycetota</taxon>
        <taxon>Actinomycetes</taxon>
        <taxon>Micrococcales</taxon>
        <taxon>Intrasporangiaceae</taxon>
        <taxon>Nostocoides</taxon>
    </lineage>
</organism>
<reference evidence="3 4" key="1">
    <citation type="journal article" date="2019" name="Int. J. Syst. Evol. Microbiol.">
        <title>The Global Catalogue of Microorganisms (GCM) 10K type strain sequencing project: providing services to taxonomists for standard genome sequencing and annotation.</title>
        <authorList>
            <consortium name="The Broad Institute Genomics Platform"/>
            <consortium name="The Broad Institute Genome Sequencing Center for Infectious Disease"/>
            <person name="Wu L."/>
            <person name="Ma J."/>
        </authorList>
    </citation>
    <scope>NUCLEOTIDE SEQUENCE [LARGE SCALE GENOMIC DNA]</scope>
    <source>
        <strain evidence="3 4">JCM 15592</strain>
    </source>
</reference>
<keyword evidence="2" id="KW-0732">Signal</keyword>
<proteinExistence type="predicted"/>